<protein>
    <submittedName>
        <fullName evidence="1">Uncharacterized protein</fullName>
    </submittedName>
</protein>
<reference evidence="1 2" key="1">
    <citation type="journal article" date="2011" name="J. Bacteriol.">
        <title>Genome Sequence of the Probiotic Strain Bifidobacterium animalis subsp. lactis CNCM I-2494.</title>
        <authorList>
            <person name="Chervaux C."/>
            <person name="Grimaldi C."/>
            <person name="Bolotin A."/>
            <person name="Quinquis B."/>
            <person name="Legrain-Raspaud S."/>
            <person name="van Hylckama Vlieg J.E."/>
            <person name="Denariaz G."/>
            <person name="Smokvina T."/>
        </authorList>
    </citation>
    <scope>NUCLEOTIDE SEQUENCE [LARGE SCALE GENOMIC DNA]</scope>
    <source>
        <strain evidence="1 2">CNCM I-2494</strain>
    </source>
</reference>
<dbReference type="EMBL" id="CP002915">
    <property type="protein sequence ID" value="AEK29554.1"/>
    <property type="molecule type" value="Genomic_DNA"/>
</dbReference>
<gene>
    <name evidence="1" type="ORF">BALAC2494_01976</name>
</gene>
<name>A0A806FKV9_BIFAN</name>
<dbReference type="KEGG" id="bnm:BALAC2494_01976"/>
<dbReference type="AlphaFoldDB" id="A0A806FKV9"/>
<dbReference type="Proteomes" id="UP000008394">
    <property type="component" value="Chromosome"/>
</dbReference>
<proteinExistence type="predicted"/>
<evidence type="ECO:0000313" key="1">
    <source>
        <dbReference type="EMBL" id="AEK29554.1"/>
    </source>
</evidence>
<evidence type="ECO:0000313" key="2">
    <source>
        <dbReference type="Proteomes" id="UP000008394"/>
    </source>
</evidence>
<sequence>MAIVTHIKALPLLEQPAHDLRIAGEQPRAPAP</sequence>
<organism evidence="1 2">
    <name type="scientific">Bifidobacterium animalis subsp. lactis CNCM I-2494</name>
    <dbReference type="NCBI Taxonomy" id="1042403"/>
    <lineage>
        <taxon>Bacteria</taxon>
        <taxon>Bacillati</taxon>
        <taxon>Actinomycetota</taxon>
        <taxon>Actinomycetes</taxon>
        <taxon>Bifidobacteriales</taxon>
        <taxon>Bifidobacteriaceae</taxon>
        <taxon>Bifidobacterium</taxon>
    </lineage>
</organism>
<accession>A0A806FKV9</accession>